<dbReference type="RefSeq" id="WP_100314482.1">
    <property type="nucleotide sequence ID" value="NZ_PGFG01000001.1"/>
</dbReference>
<evidence type="ECO:0000256" key="2">
    <source>
        <dbReference type="ARBA" id="ARBA00022679"/>
    </source>
</evidence>
<organism evidence="4 5">
    <name type="scientific">Thermoflavifilum aggregans</name>
    <dbReference type="NCBI Taxonomy" id="454188"/>
    <lineage>
        <taxon>Bacteria</taxon>
        <taxon>Pseudomonadati</taxon>
        <taxon>Bacteroidota</taxon>
        <taxon>Chitinophagia</taxon>
        <taxon>Chitinophagales</taxon>
        <taxon>Chitinophagaceae</taxon>
        <taxon>Thermoflavifilum</taxon>
    </lineage>
</organism>
<dbReference type="SUPFAM" id="SSF53756">
    <property type="entry name" value="UDP-Glycosyltransferase/glycogen phosphorylase"/>
    <property type="match status" value="1"/>
</dbReference>
<dbReference type="PANTHER" id="PTHR12526:SF510">
    <property type="entry name" value="D-INOSITOL 3-PHOSPHATE GLYCOSYLTRANSFERASE"/>
    <property type="match status" value="1"/>
</dbReference>
<dbReference type="OrthoDB" id="9771846at2"/>
<comment type="caution">
    <text evidence="4">The sequence shown here is derived from an EMBL/GenBank/DDBJ whole genome shotgun (WGS) entry which is preliminary data.</text>
</comment>
<dbReference type="GO" id="GO:0016757">
    <property type="term" value="F:glycosyltransferase activity"/>
    <property type="evidence" value="ECO:0007669"/>
    <property type="project" value="UniProtKB-KW"/>
</dbReference>
<keyword evidence="5" id="KW-1185">Reference proteome</keyword>
<dbReference type="AlphaFoldDB" id="A0A2M9CVI8"/>
<dbReference type="PANTHER" id="PTHR12526">
    <property type="entry name" value="GLYCOSYLTRANSFERASE"/>
    <property type="match status" value="1"/>
</dbReference>
<accession>A0A2M9CVI8</accession>
<feature type="domain" description="Glycosyltransferase subfamily 4-like N-terminal" evidence="3">
    <location>
        <begin position="15"/>
        <end position="177"/>
    </location>
</feature>
<gene>
    <name evidence="4" type="ORF">BXY57_1530</name>
</gene>
<evidence type="ECO:0000313" key="5">
    <source>
        <dbReference type="Proteomes" id="UP000230000"/>
    </source>
</evidence>
<dbReference type="InterPro" id="IPR028098">
    <property type="entry name" value="Glyco_trans_4-like_N"/>
</dbReference>
<protein>
    <submittedName>
        <fullName evidence="4">Glycosyltransferase involved in cell wall biosynthesis</fullName>
    </submittedName>
</protein>
<proteinExistence type="predicted"/>
<evidence type="ECO:0000256" key="1">
    <source>
        <dbReference type="ARBA" id="ARBA00022676"/>
    </source>
</evidence>
<dbReference type="Proteomes" id="UP000230000">
    <property type="component" value="Unassembled WGS sequence"/>
</dbReference>
<name>A0A2M9CVI8_9BACT</name>
<sequence length="383" mass="44028">MANISIIGTAYPFRGGLAAYNERLARAFQQLGHEVVIYTFTVQYPSFLFPGKTQYAEGSAPADLKIVRCIHSMNPFNWIRAGLMLSRVQPDVVVVKYWIPFMSPCFGTILRLIRRNQHTRIICILDNVIPHEHHVLGGMLTRYFLKPVDAFVAMSQQVLDDLRRFTDKPATLVPHPVYDVYGQAVDKHTACARLGLDPKKRYALFFGLIRAYKGLDLLLHAFAAPSVRELQDVYLIVAGEFYESPEPYLQLMEQLHLQDRVILHDHFIPDEEVKYYFSAADVIVQPYKSATQSGITQIAYHFEKPMIVTRVGGLPEMVMHQRTGLICEPEPEDIARAIVEFFHTNTTTFIHFIQEEKKCFSWEYLCEQILRLAHQTSFATRTQ</sequence>
<dbReference type="EMBL" id="PGFG01000001">
    <property type="protein sequence ID" value="PJJ75936.1"/>
    <property type="molecule type" value="Genomic_DNA"/>
</dbReference>
<dbReference type="Gene3D" id="3.40.50.2000">
    <property type="entry name" value="Glycogen Phosphorylase B"/>
    <property type="match status" value="2"/>
</dbReference>
<dbReference type="Pfam" id="PF13692">
    <property type="entry name" value="Glyco_trans_1_4"/>
    <property type="match status" value="1"/>
</dbReference>
<keyword evidence="2 4" id="KW-0808">Transferase</keyword>
<reference evidence="4 5" key="1">
    <citation type="submission" date="2017-11" db="EMBL/GenBank/DDBJ databases">
        <title>Genomic Encyclopedia of Archaeal and Bacterial Type Strains, Phase II (KMG-II): From Individual Species to Whole Genera.</title>
        <authorList>
            <person name="Goeker M."/>
        </authorList>
    </citation>
    <scope>NUCLEOTIDE SEQUENCE [LARGE SCALE GENOMIC DNA]</scope>
    <source>
        <strain evidence="4 5">DSM 27268</strain>
    </source>
</reference>
<evidence type="ECO:0000259" key="3">
    <source>
        <dbReference type="Pfam" id="PF13439"/>
    </source>
</evidence>
<evidence type="ECO:0000313" key="4">
    <source>
        <dbReference type="EMBL" id="PJJ75936.1"/>
    </source>
</evidence>
<keyword evidence="1" id="KW-0328">Glycosyltransferase</keyword>
<dbReference type="Pfam" id="PF13439">
    <property type="entry name" value="Glyco_transf_4"/>
    <property type="match status" value="1"/>
</dbReference>